<keyword evidence="1" id="KW-0732">Signal</keyword>
<dbReference type="Proteomes" id="UP000887013">
    <property type="component" value="Unassembled WGS sequence"/>
</dbReference>
<evidence type="ECO:0008006" key="4">
    <source>
        <dbReference type="Google" id="ProtNLM"/>
    </source>
</evidence>
<evidence type="ECO:0000256" key="1">
    <source>
        <dbReference type="SAM" id="SignalP"/>
    </source>
</evidence>
<reference evidence="2" key="1">
    <citation type="submission" date="2020-08" db="EMBL/GenBank/DDBJ databases">
        <title>Multicomponent nature underlies the extraordinary mechanical properties of spider dragline silk.</title>
        <authorList>
            <person name="Kono N."/>
            <person name="Nakamura H."/>
            <person name="Mori M."/>
            <person name="Yoshida Y."/>
            <person name="Ohtoshi R."/>
            <person name="Malay A.D."/>
            <person name="Moran D.A.P."/>
            <person name="Tomita M."/>
            <person name="Numata K."/>
            <person name="Arakawa K."/>
        </authorList>
    </citation>
    <scope>NUCLEOTIDE SEQUENCE</scope>
</reference>
<gene>
    <name evidence="2" type="primary">AVEN_150161_1</name>
    <name evidence="2" type="ORF">NPIL_300261</name>
</gene>
<evidence type="ECO:0000313" key="2">
    <source>
        <dbReference type="EMBL" id="GFT55498.1"/>
    </source>
</evidence>
<accession>A0A8X6P9C8</accession>
<proteinExistence type="predicted"/>
<dbReference type="OrthoDB" id="6434024at2759"/>
<feature type="chain" id="PRO_5036449056" description="Spider venom protein" evidence="1">
    <location>
        <begin position="23"/>
        <end position="125"/>
    </location>
</feature>
<comment type="caution">
    <text evidence="2">The sequence shown here is derived from an EMBL/GenBank/DDBJ whole genome shotgun (WGS) entry which is preliminary data.</text>
</comment>
<dbReference type="EMBL" id="BMAW01066556">
    <property type="protein sequence ID" value="GFT55498.1"/>
    <property type="molecule type" value="Genomic_DNA"/>
</dbReference>
<feature type="signal peptide" evidence="1">
    <location>
        <begin position="1"/>
        <end position="22"/>
    </location>
</feature>
<organism evidence="2 3">
    <name type="scientific">Nephila pilipes</name>
    <name type="common">Giant wood spider</name>
    <name type="synonym">Nephila maculata</name>
    <dbReference type="NCBI Taxonomy" id="299642"/>
    <lineage>
        <taxon>Eukaryota</taxon>
        <taxon>Metazoa</taxon>
        <taxon>Ecdysozoa</taxon>
        <taxon>Arthropoda</taxon>
        <taxon>Chelicerata</taxon>
        <taxon>Arachnida</taxon>
        <taxon>Araneae</taxon>
        <taxon>Araneomorphae</taxon>
        <taxon>Entelegynae</taxon>
        <taxon>Araneoidea</taxon>
        <taxon>Nephilidae</taxon>
        <taxon>Nephila</taxon>
    </lineage>
</organism>
<name>A0A8X6P9C8_NEPPI</name>
<protein>
    <recommendedName>
        <fullName evidence="4">Spider venom protein</fullName>
    </recommendedName>
</protein>
<keyword evidence="3" id="KW-1185">Reference proteome</keyword>
<sequence length="125" mass="14228">MATKLIIFVLIIFVFNNVFSTAADIEQNISSEDSTISTSNSSGVRVLLEQLGYKLVPRRTKRSPQWHQSLLVQGLSQPFCNLFGGNTGCQQYPTTTNTRTTPTQCAMGYRYDYTAQRCRQMQYRK</sequence>
<evidence type="ECO:0000313" key="3">
    <source>
        <dbReference type="Proteomes" id="UP000887013"/>
    </source>
</evidence>
<dbReference type="AlphaFoldDB" id="A0A8X6P9C8"/>